<keyword evidence="1" id="KW-0812">Transmembrane</keyword>
<evidence type="ECO:0000256" key="1">
    <source>
        <dbReference type="SAM" id="Phobius"/>
    </source>
</evidence>
<organism evidence="2 3">
    <name type="scientific">Halocaridina rubra</name>
    <name type="common">Hawaiian red shrimp</name>
    <dbReference type="NCBI Taxonomy" id="373956"/>
    <lineage>
        <taxon>Eukaryota</taxon>
        <taxon>Metazoa</taxon>
        <taxon>Ecdysozoa</taxon>
        <taxon>Arthropoda</taxon>
        <taxon>Crustacea</taxon>
        <taxon>Multicrustacea</taxon>
        <taxon>Malacostraca</taxon>
        <taxon>Eumalacostraca</taxon>
        <taxon>Eucarida</taxon>
        <taxon>Decapoda</taxon>
        <taxon>Pleocyemata</taxon>
        <taxon>Caridea</taxon>
        <taxon>Atyoidea</taxon>
        <taxon>Atyidae</taxon>
        <taxon>Halocaridina</taxon>
    </lineage>
</organism>
<protein>
    <submittedName>
        <fullName evidence="2">Uncharacterized protein</fullName>
    </submittedName>
</protein>
<proteinExistence type="predicted"/>
<keyword evidence="1" id="KW-0472">Membrane</keyword>
<feature type="transmembrane region" description="Helical" evidence="1">
    <location>
        <begin position="16"/>
        <end position="33"/>
    </location>
</feature>
<accession>A0AAN9AB15</accession>
<name>A0AAN9AB15_HALRR</name>
<evidence type="ECO:0000313" key="3">
    <source>
        <dbReference type="Proteomes" id="UP001381693"/>
    </source>
</evidence>
<keyword evidence="3" id="KW-1185">Reference proteome</keyword>
<sequence length="54" mass="5856">KLPDDATILGLTIDDLLHLLIGAVYIALGFLHIDLTFENDIIVNEALLELLGLA</sequence>
<keyword evidence="1" id="KW-1133">Transmembrane helix</keyword>
<dbReference type="Proteomes" id="UP001381693">
    <property type="component" value="Unassembled WGS sequence"/>
</dbReference>
<gene>
    <name evidence="2" type="ORF">SK128_005750</name>
</gene>
<evidence type="ECO:0000313" key="2">
    <source>
        <dbReference type="EMBL" id="KAK7081234.1"/>
    </source>
</evidence>
<dbReference type="AlphaFoldDB" id="A0AAN9AB15"/>
<dbReference type="EMBL" id="JAXCGZ010005666">
    <property type="protein sequence ID" value="KAK7081234.1"/>
    <property type="molecule type" value="Genomic_DNA"/>
</dbReference>
<feature type="non-terminal residue" evidence="2">
    <location>
        <position position="1"/>
    </location>
</feature>
<reference evidence="2 3" key="1">
    <citation type="submission" date="2023-11" db="EMBL/GenBank/DDBJ databases">
        <title>Halocaridina rubra genome assembly.</title>
        <authorList>
            <person name="Smith C."/>
        </authorList>
    </citation>
    <scope>NUCLEOTIDE SEQUENCE [LARGE SCALE GENOMIC DNA]</scope>
    <source>
        <strain evidence="2">EP-1</strain>
        <tissue evidence="2">Whole</tissue>
    </source>
</reference>
<comment type="caution">
    <text evidence="2">The sequence shown here is derived from an EMBL/GenBank/DDBJ whole genome shotgun (WGS) entry which is preliminary data.</text>
</comment>